<keyword evidence="6" id="KW-1185">Reference proteome</keyword>
<dbReference type="Pfam" id="PF07593">
    <property type="entry name" value="UnbV_ASPIC"/>
    <property type="match status" value="1"/>
</dbReference>
<protein>
    <submittedName>
        <fullName evidence="5">Repeat domain-containing protein</fullName>
    </submittedName>
</protein>
<dbReference type="InterPro" id="IPR013517">
    <property type="entry name" value="FG-GAP"/>
</dbReference>
<dbReference type="PANTHER" id="PTHR16026">
    <property type="entry name" value="CARTILAGE ACIDIC PROTEIN 1"/>
    <property type="match status" value="1"/>
</dbReference>
<keyword evidence="2" id="KW-1133">Transmembrane helix</keyword>
<dbReference type="Pfam" id="PF13517">
    <property type="entry name" value="FG-GAP_3"/>
    <property type="match status" value="2"/>
</dbReference>
<keyword evidence="2" id="KW-0812">Transmembrane</keyword>
<dbReference type="OrthoDB" id="9816120at2"/>
<feature type="transmembrane region" description="Helical" evidence="2">
    <location>
        <begin position="533"/>
        <end position="553"/>
    </location>
</feature>
<evidence type="ECO:0000259" key="4">
    <source>
        <dbReference type="Pfam" id="PF07593"/>
    </source>
</evidence>
<feature type="chain" id="PRO_5011789470" evidence="3">
    <location>
        <begin position="18"/>
        <end position="555"/>
    </location>
</feature>
<name>A0A1H9K199_9BACT</name>
<dbReference type="InterPro" id="IPR028994">
    <property type="entry name" value="Integrin_alpha_N"/>
</dbReference>
<keyword evidence="2" id="KW-0472">Membrane</keyword>
<dbReference type="Proteomes" id="UP000199021">
    <property type="component" value="Unassembled WGS sequence"/>
</dbReference>
<proteinExistence type="predicted"/>
<dbReference type="InterPro" id="IPR027039">
    <property type="entry name" value="Crtac1"/>
</dbReference>
<dbReference type="EMBL" id="FOFB01000019">
    <property type="protein sequence ID" value="SEQ92859.1"/>
    <property type="molecule type" value="Genomic_DNA"/>
</dbReference>
<gene>
    <name evidence="5" type="ORF">SAMN05444359_11939</name>
</gene>
<dbReference type="Gene3D" id="2.130.10.130">
    <property type="entry name" value="Integrin alpha, N-terminal"/>
    <property type="match status" value="2"/>
</dbReference>
<evidence type="ECO:0000313" key="6">
    <source>
        <dbReference type="Proteomes" id="UP000199021"/>
    </source>
</evidence>
<dbReference type="RefSeq" id="WP_090170451.1">
    <property type="nucleotide sequence ID" value="NZ_FOFB01000019.1"/>
</dbReference>
<evidence type="ECO:0000313" key="5">
    <source>
        <dbReference type="EMBL" id="SEQ92859.1"/>
    </source>
</evidence>
<sequence length="555" mass="60800">MRYFSLLLLLFPLCLSAQFTDITDTAGLNHQFRVLEGMFGGGACVIDFNQDGFEDVYVTGGTVDDQLLRNNGDGTLTNVFEGSGLELTRRFVTQGVSGADVNRDGYIDLLVTTITARDSARTIPRARNLLFLGQADGTFRDGTDAFGLTDGYSFSTGGSFGDFNIDGWPDLFVGNYFIGYEGELSVISDATIVGANQTAYDYLYLNEGGERFVDVAKDYKAYHRGFGFGGVFTDYDNDGDQDLIVNNDFGYKAIPSIVYENRFPRKEFRDVSEKLELDLRINAMGSAVGDPNGDGLLDYYMTNIRFNRFMVQAGKGEPFENKVKEANMNFVSISWGANWADFDHDGDLDLFVSNGDLNPNCVPMANYFFDNLGGGKFEDVAKTNGTGDYGIGRGSVAFDLENDGDLDLLVVGQQAVLPNYPVESITRLFRNDGATGNWLKVRLRGLTSELNGLGSRVTVFSDGRQMIREVDGGGSSHLSQNSPIVHFGLGTSETADSVLIAWNGGKEQLLTEVPANQLLEVEEIPGGIPRSGFPWWVVGLIAVVLLGSGYLRWQR</sequence>
<evidence type="ECO:0000256" key="3">
    <source>
        <dbReference type="SAM" id="SignalP"/>
    </source>
</evidence>
<dbReference type="InterPro" id="IPR011519">
    <property type="entry name" value="UnbV_ASPIC"/>
</dbReference>
<evidence type="ECO:0000256" key="1">
    <source>
        <dbReference type="ARBA" id="ARBA00022729"/>
    </source>
</evidence>
<dbReference type="AlphaFoldDB" id="A0A1H9K199"/>
<dbReference type="SUPFAM" id="SSF69318">
    <property type="entry name" value="Integrin alpha N-terminal domain"/>
    <property type="match status" value="1"/>
</dbReference>
<dbReference type="STRING" id="478744.SAMN05444359_11939"/>
<dbReference type="InParanoid" id="A0A1H9K199"/>
<organism evidence="5 6">
    <name type="scientific">Neolewinella agarilytica</name>
    <dbReference type="NCBI Taxonomy" id="478744"/>
    <lineage>
        <taxon>Bacteria</taxon>
        <taxon>Pseudomonadati</taxon>
        <taxon>Bacteroidota</taxon>
        <taxon>Saprospiria</taxon>
        <taxon>Saprospirales</taxon>
        <taxon>Lewinellaceae</taxon>
        <taxon>Neolewinella</taxon>
    </lineage>
</organism>
<keyword evidence="1 3" id="KW-0732">Signal</keyword>
<dbReference type="PANTHER" id="PTHR16026:SF0">
    <property type="entry name" value="CARTILAGE ACIDIC PROTEIN 1"/>
    <property type="match status" value="1"/>
</dbReference>
<feature type="domain" description="ASPIC/UnbV" evidence="4">
    <location>
        <begin position="452"/>
        <end position="519"/>
    </location>
</feature>
<evidence type="ECO:0000256" key="2">
    <source>
        <dbReference type="SAM" id="Phobius"/>
    </source>
</evidence>
<reference evidence="6" key="1">
    <citation type="submission" date="2016-10" db="EMBL/GenBank/DDBJ databases">
        <authorList>
            <person name="Varghese N."/>
            <person name="Submissions S."/>
        </authorList>
    </citation>
    <scope>NUCLEOTIDE SEQUENCE [LARGE SCALE GENOMIC DNA]</scope>
    <source>
        <strain evidence="6">DSM 24740</strain>
    </source>
</reference>
<feature type="signal peptide" evidence="3">
    <location>
        <begin position="1"/>
        <end position="17"/>
    </location>
</feature>
<accession>A0A1H9K199</accession>